<sequence length="83" mass="9582">MPRDTRTIVKIGLDFLLLLTVGIPVLLYHLHGRPTIRGFNCDDDSIRYPYRDSTITNNVLYIVGIFLPVTVVRKIFSVLLFEF</sequence>
<dbReference type="OrthoDB" id="8907274at2759"/>
<name>A0A8X6PPR1_NEPPI</name>
<keyword evidence="1" id="KW-1133">Transmembrane helix</keyword>
<feature type="transmembrane region" description="Helical" evidence="1">
    <location>
        <begin position="12"/>
        <end position="30"/>
    </location>
</feature>
<accession>A0A8X6PPR1</accession>
<proteinExistence type="predicted"/>
<dbReference type="EMBL" id="BMAW01023404">
    <property type="protein sequence ID" value="GFT82545.1"/>
    <property type="molecule type" value="Genomic_DNA"/>
</dbReference>
<feature type="transmembrane region" description="Helical" evidence="1">
    <location>
        <begin position="59"/>
        <end position="81"/>
    </location>
</feature>
<gene>
    <name evidence="2" type="ORF">NPIL_620801</name>
</gene>
<evidence type="ECO:0000313" key="2">
    <source>
        <dbReference type="EMBL" id="GFT82545.1"/>
    </source>
</evidence>
<dbReference type="Proteomes" id="UP000887013">
    <property type="component" value="Unassembled WGS sequence"/>
</dbReference>
<evidence type="ECO:0000313" key="3">
    <source>
        <dbReference type="Proteomes" id="UP000887013"/>
    </source>
</evidence>
<organism evidence="2 3">
    <name type="scientific">Nephila pilipes</name>
    <name type="common">Giant wood spider</name>
    <name type="synonym">Nephila maculata</name>
    <dbReference type="NCBI Taxonomy" id="299642"/>
    <lineage>
        <taxon>Eukaryota</taxon>
        <taxon>Metazoa</taxon>
        <taxon>Ecdysozoa</taxon>
        <taxon>Arthropoda</taxon>
        <taxon>Chelicerata</taxon>
        <taxon>Arachnida</taxon>
        <taxon>Araneae</taxon>
        <taxon>Araneomorphae</taxon>
        <taxon>Entelegynae</taxon>
        <taxon>Araneoidea</taxon>
        <taxon>Nephilidae</taxon>
        <taxon>Nephila</taxon>
    </lineage>
</organism>
<keyword evidence="1" id="KW-0472">Membrane</keyword>
<keyword evidence="1" id="KW-0812">Transmembrane</keyword>
<protein>
    <submittedName>
        <fullName evidence="2">Uncharacterized protein</fullName>
    </submittedName>
</protein>
<evidence type="ECO:0000256" key="1">
    <source>
        <dbReference type="SAM" id="Phobius"/>
    </source>
</evidence>
<dbReference type="AlphaFoldDB" id="A0A8X6PPR1"/>
<keyword evidence="3" id="KW-1185">Reference proteome</keyword>
<comment type="caution">
    <text evidence="2">The sequence shown here is derived from an EMBL/GenBank/DDBJ whole genome shotgun (WGS) entry which is preliminary data.</text>
</comment>
<reference evidence="2" key="1">
    <citation type="submission" date="2020-08" db="EMBL/GenBank/DDBJ databases">
        <title>Multicomponent nature underlies the extraordinary mechanical properties of spider dragline silk.</title>
        <authorList>
            <person name="Kono N."/>
            <person name="Nakamura H."/>
            <person name="Mori M."/>
            <person name="Yoshida Y."/>
            <person name="Ohtoshi R."/>
            <person name="Malay A.D."/>
            <person name="Moran D.A.P."/>
            <person name="Tomita M."/>
            <person name="Numata K."/>
            <person name="Arakawa K."/>
        </authorList>
    </citation>
    <scope>NUCLEOTIDE SEQUENCE</scope>
</reference>